<evidence type="ECO:0000256" key="3">
    <source>
        <dbReference type="ARBA" id="ARBA00012517"/>
    </source>
</evidence>
<dbReference type="InterPro" id="IPR008250">
    <property type="entry name" value="ATPase_P-typ_transduc_dom_A_sf"/>
</dbReference>
<keyword evidence="6 12" id="KW-0479">Metal-binding</keyword>
<protein>
    <recommendedName>
        <fullName evidence="3">P-type Cu(+) transporter</fullName>
        <ecNumber evidence="3">7.2.2.8</ecNumber>
    </recommendedName>
</protein>
<name>A0AAV9IXU7_CYACA</name>
<feature type="domain" description="HMA" evidence="14">
    <location>
        <begin position="250"/>
        <end position="316"/>
    </location>
</feature>
<dbReference type="SUPFAM" id="SSF81653">
    <property type="entry name" value="Calcium ATPase, transduction domain A"/>
    <property type="match status" value="1"/>
</dbReference>
<evidence type="ECO:0000256" key="6">
    <source>
        <dbReference type="ARBA" id="ARBA00022723"/>
    </source>
</evidence>
<dbReference type="Pfam" id="PF00403">
    <property type="entry name" value="HMA"/>
    <property type="match status" value="2"/>
</dbReference>
<reference evidence="15 16" key="1">
    <citation type="submission" date="2022-07" db="EMBL/GenBank/DDBJ databases">
        <title>Genome-wide signatures of adaptation to extreme environments.</title>
        <authorList>
            <person name="Cho C.H."/>
            <person name="Yoon H.S."/>
        </authorList>
    </citation>
    <scope>NUCLEOTIDE SEQUENCE [LARGE SCALE GENOMIC DNA]</scope>
    <source>
        <strain evidence="15 16">DBV 063 E5</strain>
    </source>
</reference>
<dbReference type="Proteomes" id="UP001301350">
    <property type="component" value="Unassembled WGS sequence"/>
</dbReference>
<dbReference type="PROSITE" id="PS01229">
    <property type="entry name" value="COF_2"/>
    <property type="match status" value="1"/>
</dbReference>
<dbReference type="Gene3D" id="3.40.50.1000">
    <property type="entry name" value="HAD superfamily/HAD-like"/>
    <property type="match status" value="1"/>
</dbReference>
<dbReference type="EMBL" id="JANCYW010000011">
    <property type="protein sequence ID" value="KAK4537133.1"/>
    <property type="molecule type" value="Genomic_DNA"/>
</dbReference>
<dbReference type="Gene3D" id="2.70.150.10">
    <property type="entry name" value="Calcium-transporting ATPase, cytoplasmic transduction domain A"/>
    <property type="match status" value="1"/>
</dbReference>
<sequence length="1255" mass="132253">METNAASRVLEFEIRGLRCRGCERKATAALERVEGVQQVQVDRLAGRARVTCGAHVPPRLLLEAVRGAGTYRAVLLAPVPRILHLQVTASGKDWAARAVEALEAVDGVHRAHVHSGSGRVRIAVNGAVKDSALLHALQQVGLEAVPAVTPAERLSSSDATVQVALRFNCGCGEPSCLGSEAPRVPGDVGVLVDVTGSERGVCDEDEHAVHDLSRGGCWCRQERDQEEGAVPAASAATEAAPSSTAPRGRQVATLIVSGMTCASCVNAIESALQRQRGVYDARVNLLSGRSTVKFDASQTSAEQLEQVVNGIGYRAQLVSSVPQPDGNVTGKTEPDSAVPRPVLLQFDTAENALRAAEVAKRHPRVADAVMVRVAAADNDTPHRVTWLSCLTWWGRCSRRTGGKSRLRITFAAERNASPATVAELSGEEVANHFASRQAALNPRAAVVDLLEQHGGLGAFHLVGDDAESAAAAGGGAAERLHAEALDWLQRFLFALLFTIPVIVISLILLNLPNPPASLQAHVGSSNVRVGDLVSFVLATPVQFIAGWPFYRGSYYALLKRFRANMDVLVALGTSIAYVYSAFIVLYEAAGQQADAGPIFDSSTLLVTIILLGKWLETIAKGRAASGIAALTSLRPQQASIVSRTAPTDAATDAYALVKEVDVDLVEAGDLLRVLPANRFPVDGVVVRGESAVDESMLTGESRPVPKQPGDTVYGGAINGSQMLIVRATGVGEQSVLAQMVRLIEEAQTQRAPVEAFADRVAAVFVPVVIGIAVVVFALWFSLAQSRSIPASWYSGQGPVFFALLFAISTLVIACPCSLGLATPTVVMVATTMGAQRGVLFKGGQAIESAARVRGVLFDKTGTLTRGEPKTHGHTLLQGAMTSGERRETQLLAAVASVEHASDHPLAAAIVAYVQSLPGVDGWSPAASVEAVPGCGAVGEVDGARVHVGAVGWVLREGGRLLQGDEGTEFQLASEDAEWIQCKERDGYTVVLAAVDGLPSAAFAVEDAVRPEAAAVVNYLQQHMNAECWMVTGDSAAAAARIASRVGIPPERVVARTLPWQKMAVVRVCLEAAMRGDWQTTSQRGKVAANEADAPASSPPRWIQEALERSQSSADTAPSTSSPSAADRRSRPRIAFVGDGINDAPALAAADVGFAMGGGTHLAAETADSVLVGGDLRELVVALQLARVAFRRIAVNYIWALGYNLAAVPIAAGVFYPGWHQHVPPYIAAAAMAASSVSVTVSSLLLRYYRPPRLEE</sequence>
<evidence type="ECO:0000256" key="8">
    <source>
        <dbReference type="ARBA" id="ARBA00022840"/>
    </source>
</evidence>
<dbReference type="PRINTS" id="PR00119">
    <property type="entry name" value="CATATPASE"/>
</dbReference>
<dbReference type="Gene3D" id="3.40.1110.10">
    <property type="entry name" value="Calcium-transporting ATPase, cytoplasmic domain N"/>
    <property type="match status" value="1"/>
</dbReference>
<evidence type="ECO:0000256" key="9">
    <source>
        <dbReference type="ARBA" id="ARBA00022967"/>
    </source>
</evidence>
<dbReference type="Gene3D" id="3.30.70.100">
    <property type="match status" value="2"/>
</dbReference>
<evidence type="ECO:0000256" key="10">
    <source>
        <dbReference type="ARBA" id="ARBA00022989"/>
    </source>
</evidence>
<evidence type="ECO:0000256" key="7">
    <source>
        <dbReference type="ARBA" id="ARBA00022741"/>
    </source>
</evidence>
<dbReference type="AlphaFoldDB" id="A0AAV9IXU7"/>
<feature type="compositionally biased region" description="Low complexity" evidence="13">
    <location>
        <begin position="1111"/>
        <end position="1124"/>
    </location>
</feature>
<keyword evidence="9" id="KW-1278">Translocase</keyword>
<dbReference type="InterPro" id="IPR006121">
    <property type="entry name" value="HMA_dom"/>
</dbReference>
<feature type="domain" description="HMA" evidence="14">
    <location>
        <begin position="8"/>
        <end position="73"/>
    </location>
</feature>
<dbReference type="InterPro" id="IPR036412">
    <property type="entry name" value="HAD-like_sf"/>
</dbReference>
<dbReference type="NCBIfam" id="TIGR01525">
    <property type="entry name" value="ATPase-IB_hvy"/>
    <property type="match status" value="1"/>
</dbReference>
<dbReference type="EC" id="7.2.2.8" evidence="3"/>
<dbReference type="GO" id="GO:0005524">
    <property type="term" value="F:ATP binding"/>
    <property type="evidence" value="ECO:0007669"/>
    <property type="project" value="UniProtKB-UniRule"/>
</dbReference>
<dbReference type="InterPro" id="IPR036163">
    <property type="entry name" value="HMA_dom_sf"/>
</dbReference>
<dbReference type="GO" id="GO:0140581">
    <property type="term" value="F:P-type monovalent copper transporter activity"/>
    <property type="evidence" value="ECO:0007669"/>
    <property type="project" value="UniProtKB-EC"/>
</dbReference>
<dbReference type="PANTHER" id="PTHR43520">
    <property type="entry name" value="ATP7, ISOFORM B"/>
    <property type="match status" value="1"/>
</dbReference>
<evidence type="ECO:0000256" key="12">
    <source>
        <dbReference type="RuleBase" id="RU362081"/>
    </source>
</evidence>
<feature type="transmembrane region" description="Helical" evidence="12">
    <location>
        <begin position="760"/>
        <end position="780"/>
    </location>
</feature>
<dbReference type="SUPFAM" id="SSF56784">
    <property type="entry name" value="HAD-like"/>
    <property type="match status" value="1"/>
</dbReference>
<dbReference type="CDD" id="cd00371">
    <property type="entry name" value="HMA"/>
    <property type="match status" value="2"/>
</dbReference>
<dbReference type="FunFam" id="2.70.150.10:FF:000002">
    <property type="entry name" value="Copper-transporting ATPase 1, putative"/>
    <property type="match status" value="1"/>
</dbReference>
<dbReference type="InterPro" id="IPR017969">
    <property type="entry name" value="Heavy-metal-associated_CS"/>
</dbReference>
<feature type="transmembrane region" description="Helical" evidence="12">
    <location>
        <begin position="1224"/>
        <end position="1245"/>
    </location>
</feature>
<dbReference type="InterPro" id="IPR023298">
    <property type="entry name" value="ATPase_P-typ_TM_dom_sf"/>
</dbReference>
<dbReference type="PROSITE" id="PS50846">
    <property type="entry name" value="HMA_2"/>
    <property type="match status" value="2"/>
</dbReference>
<comment type="subcellular location">
    <subcellularLocation>
        <location evidence="1">Endomembrane system</location>
        <topology evidence="1">Multi-pass membrane protein</topology>
    </subcellularLocation>
    <subcellularLocation>
        <location evidence="12">Membrane</location>
    </subcellularLocation>
</comment>
<comment type="similarity">
    <text evidence="2 12">Belongs to the cation transport ATPase (P-type) (TC 3.A.3) family. Type IB subfamily.</text>
</comment>
<dbReference type="InterPro" id="IPR059000">
    <property type="entry name" value="ATPase_P-type_domA"/>
</dbReference>
<dbReference type="PROSITE" id="PS01047">
    <property type="entry name" value="HMA_1"/>
    <property type="match status" value="1"/>
</dbReference>
<dbReference type="InterPro" id="IPR001757">
    <property type="entry name" value="P_typ_ATPase"/>
</dbReference>
<dbReference type="InterPro" id="IPR027256">
    <property type="entry name" value="P-typ_ATPase_IB"/>
</dbReference>
<keyword evidence="11 12" id="KW-0472">Membrane</keyword>
<dbReference type="InterPro" id="IPR023214">
    <property type="entry name" value="HAD_sf"/>
</dbReference>
<dbReference type="SUPFAM" id="SSF55008">
    <property type="entry name" value="HMA, heavy metal-associated domain"/>
    <property type="match status" value="2"/>
</dbReference>
<dbReference type="Pfam" id="PF00702">
    <property type="entry name" value="Hydrolase"/>
    <property type="match status" value="1"/>
</dbReference>
<keyword evidence="10 12" id="KW-1133">Transmembrane helix</keyword>
<evidence type="ECO:0000313" key="16">
    <source>
        <dbReference type="Proteomes" id="UP001301350"/>
    </source>
</evidence>
<evidence type="ECO:0000313" key="15">
    <source>
        <dbReference type="EMBL" id="KAK4537133.1"/>
    </source>
</evidence>
<feature type="transmembrane region" description="Helical" evidence="12">
    <location>
        <begin position="1196"/>
        <end position="1218"/>
    </location>
</feature>
<dbReference type="InterPro" id="IPR023299">
    <property type="entry name" value="ATPase_P-typ_cyto_dom_N"/>
</dbReference>
<dbReference type="InterPro" id="IPR018303">
    <property type="entry name" value="ATPase_P-typ_P_site"/>
</dbReference>
<dbReference type="GO" id="GO:0016020">
    <property type="term" value="C:membrane"/>
    <property type="evidence" value="ECO:0007669"/>
    <property type="project" value="UniProtKB-SubCell"/>
</dbReference>
<keyword evidence="16" id="KW-1185">Reference proteome</keyword>
<evidence type="ECO:0000256" key="1">
    <source>
        <dbReference type="ARBA" id="ARBA00004127"/>
    </source>
</evidence>
<accession>A0AAV9IXU7</accession>
<evidence type="ECO:0000259" key="14">
    <source>
        <dbReference type="PROSITE" id="PS50846"/>
    </source>
</evidence>
<evidence type="ECO:0000256" key="4">
    <source>
        <dbReference type="ARBA" id="ARBA00022448"/>
    </source>
</evidence>
<dbReference type="FunFam" id="3.30.70.100:FF:000001">
    <property type="entry name" value="ATPase copper transporting beta"/>
    <property type="match status" value="1"/>
</dbReference>
<keyword evidence="8 12" id="KW-0067">ATP-binding</keyword>
<evidence type="ECO:0000256" key="11">
    <source>
        <dbReference type="ARBA" id="ARBA00023136"/>
    </source>
</evidence>
<organism evidence="15 16">
    <name type="scientific">Cyanidium caldarium</name>
    <name type="common">Red alga</name>
    <dbReference type="NCBI Taxonomy" id="2771"/>
    <lineage>
        <taxon>Eukaryota</taxon>
        <taxon>Rhodophyta</taxon>
        <taxon>Bangiophyceae</taxon>
        <taxon>Cyanidiales</taxon>
        <taxon>Cyanidiaceae</taxon>
        <taxon>Cyanidium</taxon>
    </lineage>
</organism>
<dbReference type="GO" id="GO:0012505">
    <property type="term" value="C:endomembrane system"/>
    <property type="evidence" value="ECO:0007669"/>
    <property type="project" value="UniProtKB-SubCell"/>
</dbReference>
<keyword evidence="4" id="KW-0813">Transport</keyword>
<keyword evidence="7 12" id="KW-0547">Nucleotide-binding</keyword>
<feature type="transmembrane region" description="Helical" evidence="12">
    <location>
        <begin position="598"/>
        <end position="615"/>
    </location>
</feature>
<dbReference type="Pfam" id="PF00122">
    <property type="entry name" value="E1-E2_ATPase"/>
    <property type="match status" value="1"/>
</dbReference>
<evidence type="ECO:0000256" key="13">
    <source>
        <dbReference type="SAM" id="MobiDB-lite"/>
    </source>
</evidence>
<feature type="transmembrane region" description="Helical" evidence="12">
    <location>
        <begin position="532"/>
        <end position="551"/>
    </location>
</feature>
<feature type="region of interest" description="Disordered" evidence="13">
    <location>
        <begin position="1079"/>
        <end position="1128"/>
    </location>
</feature>
<dbReference type="GO" id="GO:0055070">
    <property type="term" value="P:copper ion homeostasis"/>
    <property type="evidence" value="ECO:0007669"/>
    <property type="project" value="TreeGrafter"/>
</dbReference>
<proteinExistence type="inferred from homology"/>
<feature type="transmembrane region" description="Helical" evidence="12">
    <location>
        <begin position="563"/>
        <end position="586"/>
    </location>
</feature>
<comment type="caution">
    <text evidence="15">The sequence shown here is derived from an EMBL/GenBank/DDBJ whole genome shotgun (WGS) entry which is preliminary data.</text>
</comment>
<dbReference type="SUPFAM" id="SSF81660">
    <property type="entry name" value="Metal cation-transporting ATPase, ATP-binding domain N"/>
    <property type="match status" value="1"/>
</dbReference>
<dbReference type="PANTHER" id="PTHR43520:SF8">
    <property type="entry name" value="P-TYPE CU(+) TRANSPORTER"/>
    <property type="match status" value="1"/>
</dbReference>
<evidence type="ECO:0000256" key="2">
    <source>
        <dbReference type="ARBA" id="ARBA00006024"/>
    </source>
</evidence>
<dbReference type="GO" id="GO:0005507">
    <property type="term" value="F:copper ion binding"/>
    <property type="evidence" value="ECO:0007669"/>
    <property type="project" value="TreeGrafter"/>
</dbReference>
<dbReference type="GO" id="GO:0043682">
    <property type="term" value="F:P-type divalent copper transporter activity"/>
    <property type="evidence" value="ECO:0007669"/>
    <property type="project" value="TreeGrafter"/>
</dbReference>
<dbReference type="SUPFAM" id="SSF81665">
    <property type="entry name" value="Calcium ATPase, transmembrane domain M"/>
    <property type="match status" value="1"/>
</dbReference>
<feature type="transmembrane region" description="Helical" evidence="12">
    <location>
        <begin position="491"/>
        <end position="512"/>
    </location>
</feature>
<feature type="transmembrane region" description="Helical" evidence="12">
    <location>
        <begin position="800"/>
        <end position="826"/>
    </location>
</feature>
<dbReference type="GO" id="GO:0016887">
    <property type="term" value="F:ATP hydrolysis activity"/>
    <property type="evidence" value="ECO:0007669"/>
    <property type="project" value="InterPro"/>
</dbReference>
<evidence type="ECO:0000256" key="5">
    <source>
        <dbReference type="ARBA" id="ARBA00022692"/>
    </source>
</evidence>
<gene>
    <name evidence="15" type="ORF">CDCA_CDCA11G3158</name>
</gene>
<dbReference type="PROSITE" id="PS00154">
    <property type="entry name" value="ATPASE_E1_E2"/>
    <property type="match status" value="1"/>
</dbReference>
<keyword evidence="5 12" id="KW-0812">Transmembrane</keyword>
<dbReference type="NCBIfam" id="TIGR01494">
    <property type="entry name" value="ATPase_P-type"/>
    <property type="match status" value="1"/>
</dbReference>
<dbReference type="PRINTS" id="PR00942">
    <property type="entry name" value="CUATPASEI"/>
</dbReference>